<protein>
    <submittedName>
        <fullName evidence="1">Uncharacterized protein</fullName>
    </submittedName>
</protein>
<comment type="caution">
    <text evidence="1">The sequence shown here is derived from an EMBL/GenBank/DDBJ whole genome shotgun (WGS) entry which is preliminary data.</text>
</comment>
<reference evidence="1 2" key="1">
    <citation type="submission" date="2019-03" db="EMBL/GenBank/DDBJ databases">
        <title>Sequencing the genomes of 1000 actinobacteria strains.</title>
        <authorList>
            <person name="Klenk H.-P."/>
        </authorList>
    </citation>
    <scope>NUCLEOTIDE SEQUENCE [LARGE SCALE GENOMIC DNA]</scope>
    <source>
        <strain evidence="1 2">DSM 43805</strain>
    </source>
</reference>
<evidence type="ECO:0000313" key="2">
    <source>
        <dbReference type="Proteomes" id="UP000294901"/>
    </source>
</evidence>
<dbReference type="EMBL" id="SNWR01000002">
    <property type="protein sequence ID" value="TDO32562.1"/>
    <property type="molecule type" value="Genomic_DNA"/>
</dbReference>
<dbReference type="Proteomes" id="UP000294901">
    <property type="component" value="Unassembled WGS sequence"/>
</dbReference>
<dbReference type="AlphaFoldDB" id="A0A4R6JAP2"/>
<accession>A0A4R6JAP2</accession>
<name>A0A4R6JAP2_9ACTN</name>
<organism evidence="1 2">
    <name type="scientific">Paractinoplanes brasiliensis</name>
    <dbReference type="NCBI Taxonomy" id="52695"/>
    <lineage>
        <taxon>Bacteria</taxon>
        <taxon>Bacillati</taxon>
        <taxon>Actinomycetota</taxon>
        <taxon>Actinomycetes</taxon>
        <taxon>Micromonosporales</taxon>
        <taxon>Micromonosporaceae</taxon>
        <taxon>Paractinoplanes</taxon>
    </lineage>
</organism>
<evidence type="ECO:0000313" key="1">
    <source>
        <dbReference type="EMBL" id="TDO32562.1"/>
    </source>
</evidence>
<proteinExistence type="predicted"/>
<dbReference type="OrthoDB" id="3382550at2"/>
<keyword evidence="2" id="KW-1185">Reference proteome</keyword>
<gene>
    <name evidence="1" type="ORF">C8E87_8028</name>
</gene>
<dbReference type="RefSeq" id="WP_133878517.1">
    <property type="nucleotide sequence ID" value="NZ_BOMD01000033.1"/>
</dbReference>
<sequence>MRVELSPHACAGPEAFYPLHRLLHAFAEERHEWAADEAAIAALTAYFEEYAASLAPAARTLGQKAIVDAVWSSGPASDPVRVTEADLSHLAEDLCRAAVLIVEDLQNDGAFVRAVATVFGKQRVLTALRNEWLVLRHGGGTGRFPALVEAERSRFRSLTRVAVIADSDRYLPGANTPIHAKADEFRAVGVAVHVLALREAENYLPYRVLASCGDPSVTSATLTALKQLTPDQRDHFDIKHGFGPRNKPPRIRTEQHALFRDLDPQIRNKLRGGFGEDLLPRLEEHSKTLNIADFGALGAHVEVDLRALLSTIESVI</sequence>